<evidence type="ECO:0000256" key="5">
    <source>
        <dbReference type="ARBA" id="ARBA00049534"/>
    </source>
</evidence>
<dbReference type="SMART" id="SM00248">
    <property type="entry name" value="ANK"/>
    <property type="match status" value="2"/>
</dbReference>
<accession>A0A1I7WV10</accession>
<dbReference type="Pfam" id="PF04960">
    <property type="entry name" value="Glutaminase"/>
    <property type="match status" value="2"/>
</dbReference>
<dbReference type="Proteomes" id="UP000095283">
    <property type="component" value="Unplaced"/>
</dbReference>
<dbReference type="PROSITE" id="PS50297">
    <property type="entry name" value="ANK_REP_REGION"/>
    <property type="match status" value="1"/>
</dbReference>
<feature type="compositionally biased region" description="Polar residues" evidence="7">
    <location>
        <begin position="461"/>
        <end position="475"/>
    </location>
</feature>
<comment type="subunit">
    <text evidence="2">Homotetramer.</text>
</comment>
<keyword evidence="8" id="KW-1185">Reference proteome</keyword>
<dbReference type="InterPro" id="IPR036770">
    <property type="entry name" value="Ankyrin_rpt-contain_sf"/>
</dbReference>
<evidence type="ECO:0000256" key="1">
    <source>
        <dbReference type="ARBA" id="ARBA00011076"/>
    </source>
</evidence>
<protein>
    <recommendedName>
        <fullName evidence="3">glutaminase</fullName>
        <ecNumber evidence="3">3.5.1.2</ecNumber>
    </recommendedName>
</protein>
<dbReference type="InterPro" id="IPR002110">
    <property type="entry name" value="Ankyrin_rpt"/>
</dbReference>
<evidence type="ECO:0000313" key="8">
    <source>
        <dbReference type="Proteomes" id="UP000095283"/>
    </source>
</evidence>
<dbReference type="Gene3D" id="1.25.40.20">
    <property type="entry name" value="Ankyrin repeat-containing domain"/>
    <property type="match status" value="1"/>
</dbReference>
<evidence type="ECO:0000256" key="7">
    <source>
        <dbReference type="SAM" id="MobiDB-lite"/>
    </source>
</evidence>
<keyword evidence="4" id="KW-0378">Hydrolase</keyword>
<organism evidence="8 9">
    <name type="scientific">Heterorhabditis bacteriophora</name>
    <name type="common">Entomopathogenic nematode worm</name>
    <dbReference type="NCBI Taxonomy" id="37862"/>
    <lineage>
        <taxon>Eukaryota</taxon>
        <taxon>Metazoa</taxon>
        <taxon>Ecdysozoa</taxon>
        <taxon>Nematoda</taxon>
        <taxon>Chromadorea</taxon>
        <taxon>Rhabditida</taxon>
        <taxon>Rhabditina</taxon>
        <taxon>Rhabditomorpha</taxon>
        <taxon>Strongyloidea</taxon>
        <taxon>Heterorhabditidae</taxon>
        <taxon>Heterorhabditis</taxon>
    </lineage>
</organism>
<evidence type="ECO:0000313" key="9">
    <source>
        <dbReference type="WBParaSite" id="Hba_09036"/>
    </source>
</evidence>
<evidence type="ECO:0000256" key="2">
    <source>
        <dbReference type="ARBA" id="ARBA00011881"/>
    </source>
</evidence>
<comment type="catalytic activity">
    <reaction evidence="5">
        <text>L-glutamine + H2O = L-glutamate + NH4(+)</text>
        <dbReference type="Rhea" id="RHEA:15889"/>
        <dbReference type="ChEBI" id="CHEBI:15377"/>
        <dbReference type="ChEBI" id="CHEBI:28938"/>
        <dbReference type="ChEBI" id="CHEBI:29985"/>
        <dbReference type="ChEBI" id="CHEBI:58359"/>
        <dbReference type="EC" id="3.5.1.2"/>
    </reaction>
</comment>
<evidence type="ECO:0000256" key="3">
    <source>
        <dbReference type="ARBA" id="ARBA00012918"/>
    </source>
</evidence>
<dbReference type="Gene3D" id="3.40.710.10">
    <property type="entry name" value="DD-peptidase/beta-lactamase superfamily"/>
    <property type="match status" value="2"/>
</dbReference>
<dbReference type="GO" id="GO:0004359">
    <property type="term" value="F:glutaminase activity"/>
    <property type="evidence" value="ECO:0007669"/>
    <property type="project" value="UniProtKB-EC"/>
</dbReference>
<dbReference type="AlphaFoldDB" id="A0A1I7WV10"/>
<name>A0A1I7WV10_HETBA</name>
<comment type="similarity">
    <text evidence="1">Belongs to the glutaminase family.</text>
</comment>
<proteinExistence type="inferred from homology"/>
<dbReference type="PANTHER" id="PTHR12544:SF29">
    <property type="entry name" value="GLUTAMINASE"/>
    <property type="match status" value="1"/>
</dbReference>
<dbReference type="GO" id="GO:0006537">
    <property type="term" value="P:glutamate biosynthetic process"/>
    <property type="evidence" value="ECO:0007669"/>
    <property type="project" value="TreeGrafter"/>
</dbReference>
<feature type="repeat" description="ANK" evidence="6">
    <location>
        <begin position="399"/>
        <end position="421"/>
    </location>
</feature>
<dbReference type="PROSITE" id="PS50088">
    <property type="entry name" value="ANK_REPEAT"/>
    <property type="match status" value="1"/>
</dbReference>
<dbReference type="SUPFAM" id="SSF56601">
    <property type="entry name" value="beta-lactamase/transpeptidase-like"/>
    <property type="match status" value="1"/>
</dbReference>
<dbReference type="InterPro" id="IPR015868">
    <property type="entry name" value="Glutaminase"/>
</dbReference>
<dbReference type="GO" id="GO:0006543">
    <property type="term" value="P:L-glutamine catabolic process"/>
    <property type="evidence" value="ECO:0007669"/>
    <property type="project" value="TreeGrafter"/>
</dbReference>
<keyword evidence="6" id="KW-0040">ANK repeat</keyword>
<reference evidence="9" key="1">
    <citation type="submission" date="2016-11" db="UniProtKB">
        <authorList>
            <consortium name="WormBaseParasite"/>
        </authorList>
    </citation>
    <scope>IDENTIFICATION</scope>
</reference>
<dbReference type="PANTHER" id="PTHR12544">
    <property type="entry name" value="GLUTAMINASE"/>
    <property type="match status" value="1"/>
</dbReference>
<dbReference type="InterPro" id="IPR012338">
    <property type="entry name" value="Beta-lactam/transpept-like"/>
</dbReference>
<evidence type="ECO:0000256" key="6">
    <source>
        <dbReference type="PROSITE-ProRule" id="PRU00023"/>
    </source>
</evidence>
<sequence length="533" mass="59565">MNMPFLGQSPTSEAHSQHNLNAIGEILNRKTSVAQIMSKTVEGLNHAYELRDSSPEDLIFDLFKMPNKDEASISKLIKVYPSVSPTHLTSITKSFNYPKLGGVLWKDQRYIWRSEENCRNITDGNVATYIPQLARQNPSVWGISICTIDGQRMSLGDSKVPFCVQSVSKAFNYAIVSSDLGADFVHSYVGHEPSGRLFNEICLDANGKPHNPMINAGAIIVTSLIRNHLTMADRFDFVLNEYRKLAGGEHVGFNNATLVLNKLELATRTIGTITTYLTCFCKRELCRVCPLTDELCIHPRPCRDVLSLMYSCGMYDYSGKFAFQVGLPAKSGVSGVMIVVVPNLMGIALYAPPLDKMGNFSKLLNIIAKTENSNLRFIIDKSIYRMFLQGTNLEMADYDGRTALHVAAAEGHINLVKFFINVAKVNHHPRDRTPLDDARSFHHEDCIRFLLKQHIRSHKNSLTEGQGCENETGSANHVDEESSGEDELTSSTGMMLINEQDVLDRGSQRRTLSSCARFQKLSAHNEEDEEVYN</sequence>
<feature type="region of interest" description="Disordered" evidence="7">
    <location>
        <begin position="461"/>
        <end position="491"/>
    </location>
</feature>
<evidence type="ECO:0000256" key="4">
    <source>
        <dbReference type="ARBA" id="ARBA00022801"/>
    </source>
</evidence>
<dbReference type="WBParaSite" id="Hba_09036">
    <property type="protein sequence ID" value="Hba_09036"/>
    <property type="gene ID" value="Hba_09036"/>
</dbReference>
<dbReference type="SUPFAM" id="SSF48403">
    <property type="entry name" value="Ankyrin repeat"/>
    <property type="match status" value="1"/>
</dbReference>
<dbReference type="Pfam" id="PF12796">
    <property type="entry name" value="Ank_2"/>
    <property type="match status" value="1"/>
</dbReference>
<dbReference type="EC" id="3.5.1.2" evidence="3"/>